<dbReference type="PANTHER" id="PTHR34961:SF1">
    <property type="entry name" value="ROOT MERISTEM GROWTH FACTOR 10"/>
    <property type="match status" value="1"/>
</dbReference>
<reference evidence="3" key="1">
    <citation type="submission" date="2017-07" db="EMBL/GenBank/DDBJ databases">
        <title>Taro Niue Genome Assembly and Annotation.</title>
        <authorList>
            <person name="Atibalentja N."/>
            <person name="Keating K."/>
            <person name="Fields C.J."/>
        </authorList>
    </citation>
    <scope>NUCLEOTIDE SEQUENCE</scope>
    <source>
        <strain evidence="3">Niue_2</strain>
        <tissue evidence="3">Leaf</tissue>
    </source>
</reference>
<dbReference type="PANTHER" id="PTHR34961">
    <property type="entry name" value="TRANSMEMBRANE PROTEIN"/>
    <property type="match status" value="1"/>
</dbReference>
<organism evidence="3 4">
    <name type="scientific">Colocasia esculenta</name>
    <name type="common">Wild taro</name>
    <name type="synonym">Arum esculentum</name>
    <dbReference type="NCBI Taxonomy" id="4460"/>
    <lineage>
        <taxon>Eukaryota</taxon>
        <taxon>Viridiplantae</taxon>
        <taxon>Streptophyta</taxon>
        <taxon>Embryophyta</taxon>
        <taxon>Tracheophyta</taxon>
        <taxon>Spermatophyta</taxon>
        <taxon>Magnoliopsida</taxon>
        <taxon>Liliopsida</taxon>
        <taxon>Araceae</taxon>
        <taxon>Aroideae</taxon>
        <taxon>Colocasieae</taxon>
        <taxon>Colocasia</taxon>
    </lineage>
</organism>
<gene>
    <name evidence="3" type="ORF">Taro_037218</name>
</gene>
<evidence type="ECO:0000256" key="1">
    <source>
        <dbReference type="SAM" id="MobiDB-lite"/>
    </source>
</evidence>
<protein>
    <submittedName>
        <fullName evidence="3">Uncharacterized protein</fullName>
    </submittedName>
</protein>
<dbReference type="AlphaFoldDB" id="A0A843WFM2"/>
<proteinExistence type="predicted"/>
<dbReference type="EMBL" id="NMUH01003212">
    <property type="protein sequence ID" value="MQM04421.1"/>
    <property type="molecule type" value="Genomic_DNA"/>
</dbReference>
<keyword evidence="2" id="KW-0732">Signal</keyword>
<feature type="signal peptide" evidence="2">
    <location>
        <begin position="1"/>
        <end position="19"/>
    </location>
</feature>
<evidence type="ECO:0000256" key="2">
    <source>
        <dbReference type="SAM" id="SignalP"/>
    </source>
</evidence>
<name>A0A843WFM2_COLES</name>
<feature type="region of interest" description="Disordered" evidence="1">
    <location>
        <begin position="60"/>
        <end position="160"/>
    </location>
</feature>
<dbReference type="OrthoDB" id="786629at2759"/>
<comment type="caution">
    <text evidence="3">The sequence shown here is derived from an EMBL/GenBank/DDBJ whole genome shotgun (WGS) entry which is preliminary data.</text>
</comment>
<feature type="compositionally biased region" description="Acidic residues" evidence="1">
    <location>
        <begin position="99"/>
        <end position="110"/>
    </location>
</feature>
<dbReference type="Proteomes" id="UP000652761">
    <property type="component" value="Unassembled WGS sequence"/>
</dbReference>
<evidence type="ECO:0000313" key="3">
    <source>
        <dbReference type="EMBL" id="MQM04421.1"/>
    </source>
</evidence>
<dbReference type="InterPro" id="IPR053313">
    <property type="entry name" value="RGF"/>
</dbReference>
<evidence type="ECO:0000313" key="4">
    <source>
        <dbReference type="Proteomes" id="UP000652761"/>
    </source>
</evidence>
<accession>A0A843WFM2</accession>
<keyword evidence="4" id="KW-1185">Reference proteome</keyword>
<feature type="compositionally biased region" description="Polar residues" evidence="1">
    <location>
        <begin position="123"/>
        <end position="132"/>
    </location>
</feature>
<sequence>MSSLLILVLFSLCCLQACGGRLLSVDVQHNIGDRSLRSRSLHHSSEEEVRESVSTTLLPEAAPSFMAAEPRSVRSLGKRAAAGEGAMEEGKHGGGAVETAEDLEASEEGGDGATGTAAPGVIQTESIGTVSWQVPRDSHRGHPGFNIDYDAPRTHPPSHN</sequence>
<feature type="chain" id="PRO_5032603169" evidence="2">
    <location>
        <begin position="20"/>
        <end position="160"/>
    </location>
</feature>